<evidence type="ECO:0000256" key="1">
    <source>
        <dbReference type="SAM" id="SignalP"/>
    </source>
</evidence>
<keyword evidence="3" id="KW-1185">Reference proteome</keyword>
<evidence type="ECO:0000313" key="2">
    <source>
        <dbReference type="EMBL" id="GAA3138872.1"/>
    </source>
</evidence>
<keyword evidence="1" id="KW-0732">Signal</keyword>
<feature type="signal peptide" evidence="1">
    <location>
        <begin position="1"/>
        <end position="28"/>
    </location>
</feature>
<evidence type="ECO:0000313" key="3">
    <source>
        <dbReference type="Proteomes" id="UP001500320"/>
    </source>
</evidence>
<feature type="chain" id="PRO_5046969771" description="Chaplin" evidence="1">
    <location>
        <begin position="29"/>
        <end position="65"/>
    </location>
</feature>
<dbReference type="RefSeq" id="WP_344860267.1">
    <property type="nucleotide sequence ID" value="NZ_BAAAUT010000024.1"/>
</dbReference>
<reference evidence="3" key="1">
    <citation type="journal article" date="2019" name="Int. J. Syst. Evol. Microbiol.">
        <title>The Global Catalogue of Microorganisms (GCM) 10K type strain sequencing project: providing services to taxonomists for standard genome sequencing and annotation.</title>
        <authorList>
            <consortium name="The Broad Institute Genomics Platform"/>
            <consortium name="The Broad Institute Genome Sequencing Center for Infectious Disease"/>
            <person name="Wu L."/>
            <person name="Ma J."/>
        </authorList>
    </citation>
    <scope>NUCLEOTIDE SEQUENCE [LARGE SCALE GENOMIC DNA]</scope>
    <source>
        <strain evidence="3">JCM 9373</strain>
    </source>
</reference>
<comment type="caution">
    <text evidence="2">The sequence shown here is derived from an EMBL/GenBank/DDBJ whole genome shotgun (WGS) entry which is preliminary data.</text>
</comment>
<evidence type="ECO:0008006" key="4">
    <source>
        <dbReference type="Google" id="ProtNLM"/>
    </source>
</evidence>
<dbReference type="EMBL" id="BAAAUT010000024">
    <property type="protein sequence ID" value="GAA3138872.1"/>
    <property type="molecule type" value="Genomic_DNA"/>
</dbReference>
<dbReference type="Proteomes" id="UP001500320">
    <property type="component" value="Unassembled WGS sequence"/>
</dbReference>
<accession>A0ABP6NC62</accession>
<organism evidence="2 3">
    <name type="scientific">Planomonospora alba</name>
    <dbReference type="NCBI Taxonomy" id="161354"/>
    <lineage>
        <taxon>Bacteria</taxon>
        <taxon>Bacillati</taxon>
        <taxon>Actinomycetota</taxon>
        <taxon>Actinomycetes</taxon>
        <taxon>Streptosporangiales</taxon>
        <taxon>Streptosporangiaceae</taxon>
        <taxon>Planomonospora</taxon>
    </lineage>
</organism>
<protein>
    <recommendedName>
        <fullName evidence="4">Chaplin</fullName>
    </recommendedName>
</protein>
<sequence>MIRRILVGAAIAGLAGVGALAVAGTASAGDYGYGHGPSLTYVNDGNHNEVLNDLLDLALLGIIEN</sequence>
<proteinExistence type="predicted"/>
<name>A0ABP6NC62_9ACTN</name>
<gene>
    <name evidence="2" type="ORF">GCM10010466_32430</name>
</gene>